<dbReference type="InterPro" id="IPR023213">
    <property type="entry name" value="CAT-like_dom_sf"/>
</dbReference>
<dbReference type="GO" id="GO:0044550">
    <property type="term" value="P:secondary metabolite biosynthetic process"/>
    <property type="evidence" value="ECO:0007669"/>
    <property type="project" value="TreeGrafter"/>
</dbReference>
<keyword evidence="2" id="KW-0597">Phosphoprotein</keyword>
<accession>A0A4P9ZSQ6</accession>
<gene>
    <name evidence="5" type="ORF">BJ085DRAFT_35539</name>
</gene>
<dbReference type="CDD" id="cd19542">
    <property type="entry name" value="CT_NRPS-like"/>
    <property type="match status" value="1"/>
</dbReference>
<evidence type="ECO:0000256" key="2">
    <source>
        <dbReference type="ARBA" id="ARBA00022553"/>
    </source>
</evidence>
<dbReference type="Gene3D" id="3.30.559.30">
    <property type="entry name" value="Nonribosomal peptide synthetase, condensation domain"/>
    <property type="match status" value="4"/>
</dbReference>
<dbReference type="GO" id="GO:0005737">
    <property type="term" value="C:cytoplasm"/>
    <property type="evidence" value="ECO:0007669"/>
    <property type="project" value="TreeGrafter"/>
</dbReference>
<dbReference type="InterPro" id="IPR045851">
    <property type="entry name" value="AMP-bd_C_sf"/>
</dbReference>
<dbReference type="InterPro" id="IPR025110">
    <property type="entry name" value="AMP-bd_C"/>
</dbReference>
<dbReference type="GO" id="GO:0016874">
    <property type="term" value="F:ligase activity"/>
    <property type="evidence" value="ECO:0007669"/>
    <property type="project" value="UniProtKB-KW"/>
</dbReference>
<dbReference type="Gene3D" id="3.40.50.12780">
    <property type="entry name" value="N-terminal domain of ligase-like"/>
    <property type="match status" value="3"/>
</dbReference>
<reference evidence="6" key="1">
    <citation type="journal article" date="2018" name="Nat. Microbiol.">
        <title>Leveraging single-cell genomics to expand the fungal tree of life.</title>
        <authorList>
            <person name="Ahrendt S.R."/>
            <person name="Quandt C.A."/>
            <person name="Ciobanu D."/>
            <person name="Clum A."/>
            <person name="Salamov A."/>
            <person name="Andreopoulos B."/>
            <person name="Cheng J.F."/>
            <person name="Woyke T."/>
            <person name="Pelin A."/>
            <person name="Henrissat B."/>
            <person name="Reynolds N.K."/>
            <person name="Benny G.L."/>
            <person name="Smith M.E."/>
            <person name="James T.Y."/>
            <person name="Grigoriev I.V."/>
        </authorList>
    </citation>
    <scope>NUCLEOTIDE SEQUENCE [LARGE SCALE GENOMIC DNA]</scope>
    <source>
        <strain evidence="6">RSA 468</strain>
    </source>
</reference>
<dbReference type="Gene3D" id="3.30.559.10">
    <property type="entry name" value="Chloramphenicol acetyltransferase-like domain"/>
    <property type="match status" value="5"/>
</dbReference>
<protein>
    <recommendedName>
        <fullName evidence="4">Carrier domain-containing protein</fullName>
    </recommendedName>
</protein>
<evidence type="ECO:0000256" key="3">
    <source>
        <dbReference type="ARBA" id="ARBA00022598"/>
    </source>
</evidence>
<dbReference type="Pfam" id="PF00501">
    <property type="entry name" value="AMP-binding"/>
    <property type="match status" value="3"/>
</dbReference>
<name>A0A4P9ZSQ6_9FUNG</name>
<feature type="domain" description="Carrier" evidence="4">
    <location>
        <begin position="2752"/>
        <end position="2828"/>
    </location>
</feature>
<dbReference type="SMART" id="SM00823">
    <property type="entry name" value="PKS_PP"/>
    <property type="match status" value="3"/>
</dbReference>
<keyword evidence="1" id="KW-0596">Phosphopantetheine</keyword>
<keyword evidence="6" id="KW-1185">Reference proteome</keyword>
<dbReference type="CDD" id="cd05930">
    <property type="entry name" value="A_NRPS"/>
    <property type="match status" value="3"/>
</dbReference>
<dbReference type="SUPFAM" id="SSF56801">
    <property type="entry name" value="Acetyl-CoA synthetase-like"/>
    <property type="match status" value="3"/>
</dbReference>
<dbReference type="Pfam" id="PF00668">
    <property type="entry name" value="Condensation"/>
    <property type="match status" value="6"/>
</dbReference>
<dbReference type="Proteomes" id="UP000268162">
    <property type="component" value="Unassembled WGS sequence"/>
</dbReference>
<dbReference type="InterPro" id="IPR001242">
    <property type="entry name" value="Condensation_dom"/>
</dbReference>
<feature type="domain" description="Carrier" evidence="4">
    <location>
        <begin position="1248"/>
        <end position="1324"/>
    </location>
</feature>
<dbReference type="Gene3D" id="1.10.1200.10">
    <property type="entry name" value="ACP-like"/>
    <property type="match status" value="3"/>
</dbReference>
<evidence type="ECO:0000313" key="6">
    <source>
        <dbReference type="Proteomes" id="UP000268162"/>
    </source>
</evidence>
<dbReference type="SUPFAM" id="SSF52777">
    <property type="entry name" value="CoA-dependent acyltransferases"/>
    <property type="match status" value="9"/>
</dbReference>
<dbReference type="InterPro" id="IPR042099">
    <property type="entry name" value="ANL_N_sf"/>
</dbReference>
<dbReference type="PANTHER" id="PTHR45527">
    <property type="entry name" value="NONRIBOSOMAL PEPTIDE SYNTHETASE"/>
    <property type="match status" value="1"/>
</dbReference>
<dbReference type="InterPro" id="IPR020845">
    <property type="entry name" value="AMP-binding_CS"/>
</dbReference>
<dbReference type="PROSITE" id="PS50075">
    <property type="entry name" value="CARRIER"/>
    <property type="match status" value="3"/>
</dbReference>
<dbReference type="GO" id="GO:0031177">
    <property type="term" value="F:phosphopantetheine binding"/>
    <property type="evidence" value="ECO:0007669"/>
    <property type="project" value="InterPro"/>
</dbReference>
<dbReference type="PROSITE" id="PS00455">
    <property type="entry name" value="AMP_BINDING"/>
    <property type="match status" value="3"/>
</dbReference>
<sequence>MWAIDEPEIRRTLTLTRPYISSVRQYSLDHSLALDSPQTACGYILEVLDDHGHPCPPGVVGRLSLLDTLNSNQTRPLKQPALGYRDTADMVHILGPAEQRVIIRHQQVHFGTLVRKLTEVGAQSSRHLVLPDGQLVVLVSNVAEVELIRLKSIMVPPVIPSALVPDEIISTSAFPHVTDLNDQLLPHFAKAYLTARPAYSDQSLSEYEWWLIVVVNELYASSNHSSVGNIDTAPLMSTSRIPLAHLDLLQYRIRQKFGVAVGLGEFIKHTEIRTLASIVERFINQGTDEQSPDFTIEDAVIAPLDMSPLYNRAISVTSHQQRVWSLSRLSNPSSAFYHHCTITSKAPLQLVEVQWTIDHLTTVFESLRYRFLSVRGVLTCHVLPRVSIGVTEHQLPSSQVFDGDQFDVHVPQFDLNRCELVQIDLYQLPMDTAYNKSSVIGIRVHEILGPTNEFDEIVRTLTNQLVGHSPRLPNVQFMKTCSTSEPTKADLNYWSTLLQNPPAELALPTDQPRPLVPTFLCNVAETGVEQQFLDTVQEQTSKESVKEHGIWSSLFATFLLRLTGQTDLIMDLSGPFIENGDTSVGMKALSVLAQPLRVKGEPSLDFPEIVGQLAHQIVDSQLHPLPLMDTLAPHLSLEGQHRISGLSRISVSYHHPAGPGGNSTAVRCVRPRLPRTMFPYDLQLVVDCHDHTPICQLRFNQSLFNVDTANRLLHNFMAYAHSVVVAHQRWSTASLICPTEANLIRDKFTLGPPNSVTRENPHLSVLDLFLDMVQKYPNRVATEIANVTYTYAQLSRRIFVLVERLQRANVQPCDKVGVIVTNHPDAVMCILAVWGVGAVYVPVDFKLPTARQKYIVDTAGCTCIVNASGTSTEWNEAIFIDGLSDDIESTTTASSLHPIQPTDLAYIVFTSGSTGLPKGVIIEHRSLLNMLTSPTLEMLQQPGTRTMNGMAAGFDGFFLNTLLPLCYGSTLVFYGDDLPGTLKTVQQTILLPSIISTLNPHDYTNLNSLLVGGEHLPRELASQWSTVTTFYNIYGPTEATIICLMIEVPSSGCVPIGRPMADYECYILDENLLVVPIGAVGEICIGGVGVALGYINRPDLNPIKFVDNPFTKHGKIYRTGDLGRWLPDGQVMCLGRKDSQVKLRGFRIELDEIRSVLMRQPWVQDCVVFVHDQFLVSYVFSDSTASENTLRSSVADQLPSYMVPSYIIGLPKVPLTTNGKCDTQFLRTHFADHLATQRQQVPLVDSGSEEDEPLTVLIQALCEVLGLSPSQVNPNLTFIKIGGDSISAIQVSSKCRQFGFSLPTSGLLGSRPLCDASKEMSHILPSSGKASQFHHVEYHTKFPLTPIQQWFFDHPWSNPNHFNMSFALELTRPLTIAELTPALLRLINCHDMLRCQFTQVPHGLPGQWSQEIIPPFAELPIPIVEFGVSPSSLPEKLISIQASLDITQGHHLAAGLITISDGDSNTPVSNGSRLTSISPPFKRQLLFLTIHHLVVDLVSWSILLEDLAHILDGQSPAPQPLEFATWATELVDWAKLDMSNANPSHPQATPQSSFLPLAGPDCLALNTQANTLCQSVTLDSALSDAILHIDTGGIRPLDLMLTGLFQALHFISQAPTITIFNESHGRHPWQSNIDPSRTVSWFTSIFPCRAQVDAGTTLLDYLKQAKQALRSSSGTQGLKPGLQQLLHRPQNTTSDEQPYSPMDVCFNYLGHTTSNGTLSMHGRAPWTPLPELTTTLAICDPSELRAQILEVIGLPTPGGLTFMIYYCPQVIPTGVIESLLDHLRQSLVDIVQCLDQSHHPSLWTPSDFPSLNTTLSELAKLEAELSTVGLSPHDVEDLYPMLPMQQGLWTATAKDPTKYLVQFVFTVTGISDQTQLEIATRAMVADNTILRTVFLTTWSNSRCDGVQIIPRTPRFDWHVLHEWADMGASSEDDFLQSNRARGFALDGPLLRVYVMQLSPSSFRYLLTVHHALVDGWSGSLMIQQLRSRLQNESPAHVNDALSFCDYAGYYLNTYNPEAEPFWRGYLQGVDNPTDLELPKPSDISKPSKAEFHFTLFSDYDRVQRVARHLGYTPYTLIKTAWAILLKRYTGQADIIYGITVSGRTLPLAGIDSLLGCLINTVPFRVQFDSDLAVSQLVSSINDTTQQMAPFEHYHLSNINGWVDGEVRPSDTFNTLMVFENYPDTGLGDLSHPITFTENKTVESAEYPMAVIARVDHDEITACLNWDASQFGQCYVETLSQHFCTLFDGLVCALADSEKHSLVDDLPMLSANDIVLVTEQFARPTLAIDFDACVPSLFADTAKATPDTVAIEYKEMQWTYRELYNQTINLTHRLQHYGVQHEAPVGLLIDRLPSTVAAFLGVLQAGAAFVPLDPAFPVDRINYIVEDCGIKLVLTNTADQTKLDSIRLALIRPTDLSHILYTSGTTGRPKGVQLEHRLMANFVQQAESTVCITRGLRLMQNMALTFDGALIEIFTGLCKGSTIVIRTDILDTLPLVEALVTTPTVLASLDPSKYPKLKKVISGGEALPRQVAELWANHCRVFNMYGPTECLLSHTIEYKIGNVPTVGRPIPNTEAYILDQNLRPVPIGVRGEICIAGIQVTRGYVNLPELNRERLLPNPFTDKGLLYRTGDNGRWLIDGTVEYFSRHDDQVKIRGHRVEPQEIETVLLSHPDVKSTAVVIASRKIYAFICPGSVSVESVKSHIGRILPAYMNPNAIFKIDELPRNTNGKTDKHVLNAKIAELTSMDIGRAITAPQNPMQALAIEALSQTLDVPCSEIDIYDSFFQHGGDSISAIRLSSLCRDRGLYITIAQVFKCSNIVELAECASDHSKSDGPLERHSSTHYTPYSLLGEVGAPSFVTDSLLQEATSQLKLGLDEVTDILPVSGLQLGFLVNTLKDPSSYMVQESFTISGDLDLDRLQNAWHRLAEYHDILRTKFFQPASLPNHSFLQVITKWCDIEWSIHTDVADDWSALEKTYFATDRQRGFTFEGPLLRIALFTSPSTDIYRHLCFFTFHHALLDAWSWNIVLAELVDLYHGTEPTPTTQFSNYISYLQNADQFQLQQYWQTALVNARPTPSIHFPVYATQSPVCKYGVHRNTLSSNLASLHAFCRQQRITLNSLLRGVWALTLSRYLGVSDDISFGVLTSGRNVPVSDIQNMVGMCINTLPFRVSLDLQTTISSFVQRVHCQSGELTVSEQCGLLDIYKLGKISRETKLFNSLMLYDNFPPSASGTPNPDITFKLHGGQNFTEYAYTVSFLDNGDNLDCRVVYDETHCDATYANYLVQYIDHCLFVMVNDPCLSLGDLMTLPTDEARLVDKWAQGPVREFPQRHWLAYQLFSQHVSSRPEAIALETASQQFTYSETYHRSCCIALALQQRGFKPGNLAALVFTKLADFIFSYLGVLLVGGVCVPMDATNAADRLQYTYGLLDDPWLLSTAYHFDNIRDHVSVVEDRCCLVDILDHSGVPTNLFRPDTSRSSSDLAYIMFTSGTTGRPKGIPVRHESLVNFTLSNCETVQLDSNCRFLQLLNTSFDGCLLEIFGAFHCGGTLVLQDGNLPETLARVNTCFLIPSMLSVIDIEAYPNLKTVFIGGELVPLNVAHRWCERVRLFNIYGPTEITIVCHAERVRSSEPLSIGRSLANIQGYILDDQLRPVPVGVPGELCIGGVGVSSGYWKQPELTVNSFVPNPFGRGYLYRSGDLVCWLSSGKVQFISRKDSQVKLRGYRIELSEIENTASLVEGVTNAVACVTQQQLVLYIAPSSVDIVALQTQIISKLPQYMVPNFIVPLDCIPMTNVGKADRKALQVRPLPMDTTDEAVDIDSLSSTFLLMREALADTLKVDPKRATPSASFLRLGGDSISAIQFSNRCKRLGLQLSVADILKHTQLSVMEQYVHLADSENTARIQYMEPIGSIPLTAVQRYALEEYQFINQFNQSMLLKCRQTLTRPMLRQALTNLMAHHDILRIRLEHSNGQWQQRALPIPIDMTSCLSRFVFIEEATVTLDQYPAWVNNMQRTISIEHGPTVACGLLTLDSEQYVYMTIHHFAVDFVSWRIILEDLEALLTNQSMPAKTMPFREWATQVHAYAQTLSDTTWPGPRLKNS</sequence>
<evidence type="ECO:0000256" key="1">
    <source>
        <dbReference type="ARBA" id="ARBA00022450"/>
    </source>
</evidence>
<dbReference type="SUPFAM" id="SSF47336">
    <property type="entry name" value="ACP-like"/>
    <property type="match status" value="3"/>
</dbReference>
<dbReference type="Pfam" id="PF13193">
    <property type="entry name" value="AMP-binding_C"/>
    <property type="match status" value="2"/>
</dbReference>
<organism evidence="5 6">
    <name type="scientific">Dimargaris cristalligena</name>
    <dbReference type="NCBI Taxonomy" id="215637"/>
    <lineage>
        <taxon>Eukaryota</taxon>
        <taxon>Fungi</taxon>
        <taxon>Fungi incertae sedis</taxon>
        <taxon>Zoopagomycota</taxon>
        <taxon>Kickxellomycotina</taxon>
        <taxon>Dimargaritomycetes</taxon>
        <taxon>Dimargaritales</taxon>
        <taxon>Dimargaritaceae</taxon>
        <taxon>Dimargaris</taxon>
    </lineage>
</organism>
<dbReference type="NCBIfam" id="TIGR01733">
    <property type="entry name" value="AA-adenyl-dom"/>
    <property type="match status" value="3"/>
</dbReference>
<dbReference type="Gene3D" id="3.30.300.30">
    <property type="match status" value="3"/>
</dbReference>
<dbReference type="InterPro" id="IPR036736">
    <property type="entry name" value="ACP-like_sf"/>
</dbReference>
<feature type="domain" description="Carrier" evidence="4">
    <location>
        <begin position="3818"/>
        <end position="3891"/>
    </location>
</feature>
<dbReference type="STRING" id="215637.A0A4P9ZSQ6"/>
<dbReference type="NCBIfam" id="NF003417">
    <property type="entry name" value="PRK04813.1"/>
    <property type="match status" value="3"/>
</dbReference>
<dbReference type="GO" id="GO:0043041">
    <property type="term" value="P:amino acid activation for nonribosomal peptide biosynthetic process"/>
    <property type="evidence" value="ECO:0007669"/>
    <property type="project" value="TreeGrafter"/>
</dbReference>
<proteinExistence type="predicted"/>
<evidence type="ECO:0000259" key="4">
    <source>
        <dbReference type="PROSITE" id="PS50075"/>
    </source>
</evidence>
<dbReference type="InterPro" id="IPR009081">
    <property type="entry name" value="PP-bd_ACP"/>
</dbReference>
<dbReference type="Pfam" id="PF00550">
    <property type="entry name" value="PP-binding"/>
    <property type="match status" value="3"/>
</dbReference>
<keyword evidence="3" id="KW-0436">Ligase</keyword>
<dbReference type="InterPro" id="IPR010071">
    <property type="entry name" value="AA_adenyl_dom"/>
</dbReference>
<evidence type="ECO:0000313" key="5">
    <source>
        <dbReference type="EMBL" id="RKP35851.1"/>
    </source>
</evidence>
<dbReference type="InterPro" id="IPR000873">
    <property type="entry name" value="AMP-dep_synth/lig_dom"/>
</dbReference>
<dbReference type="PANTHER" id="PTHR45527:SF1">
    <property type="entry name" value="FATTY ACID SYNTHASE"/>
    <property type="match status" value="1"/>
</dbReference>
<dbReference type="InterPro" id="IPR020806">
    <property type="entry name" value="PKS_PP-bd"/>
</dbReference>
<dbReference type="EMBL" id="ML002772">
    <property type="protein sequence ID" value="RKP35851.1"/>
    <property type="molecule type" value="Genomic_DNA"/>
</dbReference>